<dbReference type="Gene3D" id="1.10.3210.10">
    <property type="entry name" value="Hypothetical protein af1432"/>
    <property type="match status" value="1"/>
</dbReference>
<dbReference type="RefSeq" id="WP_331834163.1">
    <property type="nucleotide sequence ID" value="NZ_JARXNH020000050.1"/>
</dbReference>
<organism evidence="4 5">
    <name type="scientific">Raoultella scottii</name>
    <dbReference type="NCBI Taxonomy" id="3040937"/>
    <lineage>
        <taxon>Bacteria</taxon>
        <taxon>Pseudomonadati</taxon>
        <taxon>Pseudomonadota</taxon>
        <taxon>Gammaproteobacteria</taxon>
        <taxon>Enterobacterales</taxon>
        <taxon>Enterobacteriaceae</taxon>
        <taxon>Klebsiella/Raoultella group</taxon>
        <taxon>Raoultella</taxon>
    </lineage>
</organism>
<sequence length="190" mass="21525">MTALEKQLTFLREIDKLKTVIRQSPLLDTSRKENSAEHSWHLAMYALILSEYADGAVNPCRVIKMLLLHDIVEIDVGDHPIHSSYSGELYQEESAAAMRLFGLLPQLQCTEFLNLWQEFEQAETADAQFAKALDRFQPLLVNIFTDGGTWKENGVALEQVLSRYGPTIKRGSSGLWGICENLIMKHFANI</sequence>
<dbReference type="PANTHER" id="PTHR11845">
    <property type="entry name" value="5'-DEOXYNUCLEOTIDASE HDDC2"/>
    <property type="match status" value="1"/>
</dbReference>
<dbReference type="InterPro" id="IPR039356">
    <property type="entry name" value="YfbR/HDDC2"/>
</dbReference>
<accession>A0ABU8Z2R6</accession>
<evidence type="ECO:0000313" key="5">
    <source>
        <dbReference type="Proteomes" id="UP001334005"/>
    </source>
</evidence>
<keyword evidence="5" id="KW-1185">Reference proteome</keyword>
<dbReference type="EMBL" id="JARXNH020000050">
    <property type="protein sequence ID" value="MEK0247729.1"/>
    <property type="molecule type" value="Genomic_DNA"/>
</dbReference>
<dbReference type="PANTHER" id="PTHR11845:SF13">
    <property type="entry name" value="5'-DEOXYNUCLEOTIDASE HDDC2"/>
    <property type="match status" value="1"/>
</dbReference>
<evidence type="ECO:0000259" key="3">
    <source>
        <dbReference type="Pfam" id="PF13023"/>
    </source>
</evidence>
<feature type="domain" description="HD" evidence="3">
    <location>
        <begin position="14"/>
        <end position="176"/>
    </location>
</feature>
<proteinExistence type="predicted"/>
<dbReference type="Proteomes" id="UP001334005">
    <property type="component" value="Unassembled WGS sequence"/>
</dbReference>
<protein>
    <submittedName>
        <fullName evidence="4">HD domain-containing protein</fullName>
    </submittedName>
</protein>
<keyword evidence="2" id="KW-0378">Hydrolase</keyword>
<reference evidence="4 5" key="1">
    <citation type="submission" date="2024-03" db="EMBL/GenBank/DDBJ databases">
        <title>Two novel Raoultella species associated with bleeding cankers of broadleaf hosts, Raoultella scottia sp. nov. and Raoultella lignicola sp. nov.</title>
        <authorList>
            <person name="Brady C.L."/>
        </authorList>
    </citation>
    <scope>NUCLEOTIDE SEQUENCE [LARGE SCALE GENOMIC DNA]</scope>
    <source>
        <strain evidence="4 5">BAC 10a-01-01</strain>
    </source>
</reference>
<evidence type="ECO:0000313" key="4">
    <source>
        <dbReference type="EMBL" id="MEK0247729.1"/>
    </source>
</evidence>
<evidence type="ECO:0000256" key="1">
    <source>
        <dbReference type="ARBA" id="ARBA00022723"/>
    </source>
</evidence>
<name>A0ABU8Z2R6_9ENTR</name>
<comment type="caution">
    <text evidence="4">The sequence shown here is derived from an EMBL/GenBank/DDBJ whole genome shotgun (WGS) entry which is preliminary data.</text>
</comment>
<dbReference type="Pfam" id="PF13023">
    <property type="entry name" value="HD_3"/>
    <property type="match status" value="1"/>
</dbReference>
<gene>
    <name evidence="4" type="ORF">QFI66_006300</name>
</gene>
<dbReference type="InterPro" id="IPR006674">
    <property type="entry name" value="HD_domain"/>
</dbReference>
<dbReference type="SUPFAM" id="SSF109604">
    <property type="entry name" value="HD-domain/PDEase-like"/>
    <property type="match status" value="1"/>
</dbReference>
<keyword evidence="1" id="KW-0479">Metal-binding</keyword>
<evidence type="ECO:0000256" key="2">
    <source>
        <dbReference type="ARBA" id="ARBA00022801"/>
    </source>
</evidence>